<dbReference type="PRINTS" id="PR01638">
    <property type="entry name" value="MHCCLASSI"/>
</dbReference>
<evidence type="ECO:0000256" key="3">
    <source>
        <dbReference type="RuleBase" id="RU004439"/>
    </source>
</evidence>
<evidence type="ECO:0000256" key="6">
    <source>
        <dbReference type="SAM" id="SignalP"/>
    </source>
</evidence>
<feature type="domain" description="Ig-like" evidence="7">
    <location>
        <begin position="219"/>
        <end position="304"/>
    </location>
</feature>
<keyword evidence="5" id="KW-0812">Transmembrane</keyword>
<evidence type="ECO:0000313" key="9">
    <source>
        <dbReference type="Proteomes" id="UP000018467"/>
    </source>
</evidence>
<evidence type="ECO:0000256" key="2">
    <source>
        <dbReference type="ARBA" id="ARBA00023319"/>
    </source>
</evidence>
<dbReference type="InterPro" id="IPR013783">
    <property type="entry name" value="Ig-like_fold"/>
</dbReference>
<evidence type="ECO:0000256" key="5">
    <source>
        <dbReference type="SAM" id="Phobius"/>
    </source>
</evidence>
<dbReference type="Pfam" id="PF00129">
    <property type="entry name" value="MHC_I"/>
    <property type="match status" value="1"/>
</dbReference>
<dbReference type="InParanoid" id="A0A3B1ISJ8"/>
<dbReference type="SUPFAM" id="SSF54452">
    <property type="entry name" value="MHC antigen-recognition domain"/>
    <property type="match status" value="1"/>
</dbReference>
<keyword evidence="9" id="KW-1185">Reference proteome</keyword>
<feature type="chain" id="PRO_5017384192" description="Ig-like domain-containing protein" evidence="6">
    <location>
        <begin position="30"/>
        <end position="378"/>
    </location>
</feature>
<dbReference type="Proteomes" id="UP000018467">
    <property type="component" value="Unassembled WGS sequence"/>
</dbReference>
<keyword evidence="5" id="KW-0472">Membrane</keyword>
<feature type="signal peptide" evidence="6">
    <location>
        <begin position="1"/>
        <end position="29"/>
    </location>
</feature>
<dbReference type="PROSITE" id="PS00290">
    <property type="entry name" value="IG_MHC"/>
    <property type="match status" value="1"/>
</dbReference>
<dbReference type="STRING" id="7994.ENSAMXP00000032495"/>
<dbReference type="InterPro" id="IPR037055">
    <property type="entry name" value="MHC_I-like_Ag-recog_sf"/>
</dbReference>
<dbReference type="Bgee" id="ENSAMXG00000034008">
    <property type="expression patterns" value="Expressed in mesonephros and 13 other cell types or tissues"/>
</dbReference>
<protein>
    <recommendedName>
        <fullName evidence="7">Ig-like domain-containing protein</fullName>
    </recommendedName>
</protein>
<feature type="transmembrane region" description="Helical" evidence="5">
    <location>
        <begin position="316"/>
        <end position="339"/>
    </location>
</feature>
<dbReference type="InterPro" id="IPR036179">
    <property type="entry name" value="Ig-like_dom_sf"/>
</dbReference>
<keyword evidence="1" id="KW-0325">Glycoprotein</keyword>
<dbReference type="CDD" id="cd07698">
    <property type="entry name" value="IgC1_MHC_I_alpha3"/>
    <property type="match status" value="1"/>
</dbReference>
<dbReference type="GO" id="GO:0009897">
    <property type="term" value="C:external side of plasma membrane"/>
    <property type="evidence" value="ECO:0007669"/>
    <property type="project" value="TreeGrafter"/>
</dbReference>
<reference evidence="9" key="1">
    <citation type="submission" date="2013-03" db="EMBL/GenBank/DDBJ databases">
        <authorList>
            <person name="Jeffery W."/>
            <person name="Warren W."/>
            <person name="Wilson R.K."/>
        </authorList>
    </citation>
    <scope>NUCLEOTIDE SEQUENCE</scope>
    <source>
        <strain evidence="9">female</strain>
    </source>
</reference>
<dbReference type="InterPro" id="IPR003597">
    <property type="entry name" value="Ig_C1-set"/>
</dbReference>
<reference evidence="8" key="4">
    <citation type="submission" date="2025-09" db="UniProtKB">
        <authorList>
            <consortium name="Ensembl"/>
        </authorList>
    </citation>
    <scope>IDENTIFICATION</scope>
</reference>
<dbReference type="InterPro" id="IPR050208">
    <property type="entry name" value="MHC_class-I_related"/>
</dbReference>
<proteinExistence type="inferred from homology"/>
<dbReference type="GeneTree" id="ENSGT01120000271828"/>
<dbReference type="InterPro" id="IPR011162">
    <property type="entry name" value="MHC_I/II-like_Ag-recog"/>
</dbReference>
<dbReference type="Gene3D" id="2.60.40.10">
    <property type="entry name" value="Immunoglobulins"/>
    <property type="match status" value="1"/>
</dbReference>
<dbReference type="Pfam" id="PF07654">
    <property type="entry name" value="C1-set"/>
    <property type="match status" value="1"/>
</dbReference>
<dbReference type="PANTHER" id="PTHR16675">
    <property type="entry name" value="MHC CLASS I-RELATED"/>
    <property type="match status" value="1"/>
</dbReference>
<name>A0A3B1ISJ8_ASTMX</name>
<keyword evidence="5" id="KW-1133">Transmembrane helix</keyword>
<dbReference type="SUPFAM" id="SSF48726">
    <property type="entry name" value="Immunoglobulin"/>
    <property type="match status" value="1"/>
</dbReference>
<keyword evidence="2" id="KW-0393">Immunoglobulin domain</keyword>
<dbReference type="Ensembl" id="ENSAMXT00000030563.1">
    <property type="protein sequence ID" value="ENSAMXP00000032495.1"/>
    <property type="gene ID" value="ENSAMXG00000034008.1"/>
</dbReference>
<keyword evidence="6" id="KW-0732">Signal</keyword>
<dbReference type="FunFam" id="3.30.500.10:FF:000001">
    <property type="entry name" value="H-2 class I histocompatibility antigen, alpha chain"/>
    <property type="match status" value="1"/>
</dbReference>
<dbReference type="InterPro" id="IPR007110">
    <property type="entry name" value="Ig-like_dom"/>
</dbReference>
<dbReference type="AlphaFoldDB" id="A0A3B1ISJ8"/>
<dbReference type="InterPro" id="IPR001039">
    <property type="entry name" value="MHC_I_a_a1/a2"/>
</dbReference>
<dbReference type="Gene3D" id="3.30.500.10">
    <property type="entry name" value="MHC class I-like antigen recognition-like"/>
    <property type="match status" value="1"/>
</dbReference>
<reference evidence="8" key="3">
    <citation type="submission" date="2025-08" db="UniProtKB">
        <authorList>
            <consortium name="Ensembl"/>
        </authorList>
    </citation>
    <scope>IDENTIFICATION</scope>
</reference>
<reference evidence="9" key="2">
    <citation type="journal article" date="2014" name="Nat. Commun.">
        <title>The cavefish genome reveals candidate genes for eye loss.</title>
        <authorList>
            <person name="McGaugh S.E."/>
            <person name="Gross J.B."/>
            <person name="Aken B."/>
            <person name="Blin M."/>
            <person name="Borowsky R."/>
            <person name="Chalopin D."/>
            <person name="Hinaux H."/>
            <person name="Jeffery W.R."/>
            <person name="Keene A."/>
            <person name="Ma L."/>
            <person name="Minx P."/>
            <person name="Murphy D."/>
            <person name="O'Quin K.E."/>
            <person name="Retaux S."/>
            <person name="Rohner N."/>
            <person name="Searle S.M."/>
            <person name="Stahl B.A."/>
            <person name="Tabin C."/>
            <person name="Volff J.N."/>
            <person name="Yoshizawa M."/>
            <person name="Warren W.C."/>
        </authorList>
    </citation>
    <scope>NUCLEOTIDE SEQUENCE [LARGE SCALE GENOMIC DNA]</scope>
    <source>
        <strain evidence="9">female</strain>
    </source>
</reference>
<dbReference type="PROSITE" id="PS50835">
    <property type="entry name" value="IG_LIKE"/>
    <property type="match status" value="1"/>
</dbReference>
<evidence type="ECO:0000256" key="1">
    <source>
        <dbReference type="ARBA" id="ARBA00023180"/>
    </source>
</evidence>
<dbReference type="SMART" id="SM00407">
    <property type="entry name" value="IGc1"/>
    <property type="match status" value="1"/>
</dbReference>
<dbReference type="GO" id="GO:0006955">
    <property type="term" value="P:immune response"/>
    <property type="evidence" value="ECO:0007669"/>
    <property type="project" value="TreeGrafter"/>
</dbReference>
<sequence length="378" mass="42700">MCLNNKMKHQSINLLIHFFLVSVSAPSECRRKLFSTSDAIPVQFFYTAVTGINFPEFTAVSLVDGVQISYYDRDIRKKIPKTEWIKKVVGDMPDYWDRATDILQGHQERFKVNVQTAMQRFNQTKGVHTWQEMYGCELHDDGTKRGYDQYGYDGEDFISVDLNTETWVAPVPQAVPTKQKWDRAGDANYIKTYMENECIEWLEKYVENGRSVLERKVPPEVSVFQKDSSSPVVCHATGFFPKAVMISWQKNGEDLNEDVELRETLPNQDGTFQKRSVLTVSPEELKNNQYTCVVQHSSLKENVIIGIESDGGMGGVIIGAVVAVLLLVLVAAIVGVVVWKKKKSGKKSGFKSVPVNPNGSTDGENSSPTPRRILYLQR</sequence>
<dbReference type="PANTHER" id="PTHR16675:SF237">
    <property type="entry name" value="MHC CLASS I ANTIGEN TRANSCRIPT VARIANT 1-RELATED"/>
    <property type="match status" value="1"/>
</dbReference>
<evidence type="ECO:0000313" key="8">
    <source>
        <dbReference type="Ensembl" id="ENSAMXP00000032495.1"/>
    </source>
</evidence>
<feature type="compositionally biased region" description="Polar residues" evidence="4">
    <location>
        <begin position="355"/>
        <end position="369"/>
    </location>
</feature>
<dbReference type="GO" id="GO:0005615">
    <property type="term" value="C:extracellular space"/>
    <property type="evidence" value="ECO:0007669"/>
    <property type="project" value="TreeGrafter"/>
</dbReference>
<dbReference type="InterPro" id="IPR011161">
    <property type="entry name" value="MHC_I-like_Ag-recog"/>
</dbReference>
<accession>A0A3B1ISJ8</accession>
<evidence type="ECO:0000259" key="7">
    <source>
        <dbReference type="PROSITE" id="PS50835"/>
    </source>
</evidence>
<dbReference type="InterPro" id="IPR003006">
    <property type="entry name" value="Ig/MHC_CS"/>
</dbReference>
<comment type="similarity">
    <text evidence="3">Belongs to the MHC class I family.</text>
</comment>
<feature type="region of interest" description="Disordered" evidence="4">
    <location>
        <begin position="346"/>
        <end position="378"/>
    </location>
</feature>
<evidence type="ECO:0000256" key="4">
    <source>
        <dbReference type="SAM" id="MobiDB-lite"/>
    </source>
</evidence>
<organism evidence="8 9">
    <name type="scientific">Astyanax mexicanus</name>
    <name type="common">Blind cave fish</name>
    <name type="synonym">Astyanax fasciatus mexicanus</name>
    <dbReference type="NCBI Taxonomy" id="7994"/>
    <lineage>
        <taxon>Eukaryota</taxon>
        <taxon>Metazoa</taxon>
        <taxon>Chordata</taxon>
        <taxon>Craniata</taxon>
        <taxon>Vertebrata</taxon>
        <taxon>Euteleostomi</taxon>
        <taxon>Actinopterygii</taxon>
        <taxon>Neopterygii</taxon>
        <taxon>Teleostei</taxon>
        <taxon>Ostariophysi</taxon>
        <taxon>Characiformes</taxon>
        <taxon>Characoidei</taxon>
        <taxon>Acestrorhamphidae</taxon>
        <taxon>Acestrorhamphinae</taxon>
        <taxon>Astyanax</taxon>
    </lineage>
</organism>